<comment type="similarity">
    <text evidence="2">Belongs to the transposase IS3/IS150/IS904 family.</text>
</comment>
<accession>A0A142BU86</accession>
<dbReference type="Pfam" id="PF00665">
    <property type="entry name" value="rve"/>
    <property type="match status" value="1"/>
</dbReference>
<evidence type="ECO:0000256" key="2">
    <source>
        <dbReference type="ARBA" id="ARBA00043964"/>
    </source>
</evidence>
<name>A0A142BU86_VIBPH</name>
<dbReference type="EMBL" id="KU244684">
    <property type="protein sequence ID" value="AMP41674.1"/>
    <property type="molecule type" value="Genomic_DNA"/>
</dbReference>
<reference evidence="4" key="2">
    <citation type="submission" date="2015-12" db="EMBL/GenBank/DDBJ databases">
        <authorList>
            <person name="Shamseldin A."/>
            <person name="Moawad H."/>
            <person name="Abd El-Rahim W.M."/>
            <person name="Sadowsky M.J."/>
        </authorList>
    </citation>
    <scope>NUCLEOTIDE SEQUENCE</scope>
    <source>
        <strain evidence="4">16976</strain>
    </source>
</reference>
<proteinExistence type="inferred from homology"/>
<dbReference type="InterPro" id="IPR001584">
    <property type="entry name" value="Integrase_cat-core"/>
</dbReference>
<dbReference type="SUPFAM" id="SSF53098">
    <property type="entry name" value="Ribonuclease H-like"/>
    <property type="match status" value="1"/>
</dbReference>
<comment type="function">
    <text evidence="1">Involved in the transposition of the insertion sequence IS3.</text>
</comment>
<dbReference type="RefSeq" id="WP_322486404.1">
    <property type="nucleotide sequence ID" value="NZ_JAPJVL010000004.1"/>
</dbReference>
<dbReference type="Gene3D" id="3.30.420.10">
    <property type="entry name" value="Ribonuclease H-like superfamily/Ribonuclease H"/>
    <property type="match status" value="1"/>
</dbReference>
<dbReference type="InterPro" id="IPR050900">
    <property type="entry name" value="Transposase_IS3/IS150/IS904"/>
</dbReference>
<feature type="domain" description="Integrase catalytic" evidence="3">
    <location>
        <begin position="102"/>
        <end position="191"/>
    </location>
</feature>
<dbReference type="InterPro" id="IPR012337">
    <property type="entry name" value="RNaseH-like_sf"/>
</dbReference>
<dbReference type="InterPro" id="IPR036397">
    <property type="entry name" value="RNaseH_sf"/>
</dbReference>
<evidence type="ECO:0000313" key="4">
    <source>
        <dbReference type="EMBL" id="AMP41674.1"/>
    </source>
</evidence>
<dbReference type="PANTHER" id="PTHR46889:SF6">
    <property type="entry name" value="TRANSPOSASE INSF FOR INSERTION SEQUENCE IS3B"/>
    <property type="match status" value="1"/>
</dbReference>
<evidence type="ECO:0000259" key="3">
    <source>
        <dbReference type="Pfam" id="PF00665"/>
    </source>
</evidence>
<organism evidence="4">
    <name type="scientific">Vibrio parahaemolyticus</name>
    <dbReference type="NCBI Taxonomy" id="670"/>
    <lineage>
        <taxon>Bacteria</taxon>
        <taxon>Pseudomonadati</taxon>
        <taxon>Pseudomonadota</taxon>
        <taxon>Gammaproteobacteria</taxon>
        <taxon>Vibrionales</taxon>
        <taxon>Vibrionaceae</taxon>
        <taxon>Vibrio</taxon>
    </lineage>
</organism>
<sequence>MTGRVTYFVRSIAQRTCAELKAVLTTSKAELGSRCIQKELPESDVHHNIKTIAASMRHQNLTPKVTRKLKSTTDSKHKMTIAMSLKTQDFNTVNKIKKYAGGITYVTTSEGQLYLAVIIDFDSRELIDCSMDTRIPATIVCNARSRALLHHRFPVQIFVHRDRGDHCCSKNSRGLITSCNLEQSISRKGNCWENAYVEISFHSIKVEAV</sequence>
<protein>
    <submittedName>
        <fullName evidence="4">Putative transposase</fullName>
    </submittedName>
</protein>
<reference evidence="4" key="1">
    <citation type="journal article" date="2014" name="Zh. Mikrobiol. Epidemiol. Immunobiol.">
        <title>[Collection of Vibrio parahaemolyticus species members: phenotypic and genotypic characteristics].</title>
        <authorList>
            <person name="Rykovskaia O.A."/>
            <person name="Smolikova L.M."/>
            <person name="Monakhova E.V."/>
            <person name="Chemisova O.S."/>
            <person name="Podoinitsyna O.A."/>
            <person name="Golenishcheva E.N."/>
            <person name="Sanamiants E.M."/>
            <person name="Sagakiants M.M."/>
            <person name="Dalikova R.R."/>
        </authorList>
    </citation>
    <scope>NUCLEOTIDE SEQUENCE</scope>
    <source>
        <strain evidence="4">16976</strain>
    </source>
</reference>
<dbReference type="GO" id="GO:0003676">
    <property type="term" value="F:nucleic acid binding"/>
    <property type="evidence" value="ECO:0007669"/>
    <property type="project" value="InterPro"/>
</dbReference>
<evidence type="ECO:0000256" key="1">
    <source>
        <dbReference type="ARBA" id="ARBA00037276"/>
    </source>
</evidence>
<dbReference type="GO" id="GO:0015074">
    <property type="term" value="P:DNA integration"/>
    <property type="evidence" value="ECO:0007669"/>
    <property type="project" value="InterPro"/>
</dbReference>
<dbReference type="AlphaFoldDB" id="A0A142BU86"/>
<dbReference type="PANTHER" id="PTHR46889">
    <property type="entry name" value="TRANSPOSASE INSF FOR INSERTION SEQUENCE IS3B-RELATED"/>
    <property type="match status" value="1"/>
</dbReference>